<evidence type="ECO:0000256" key="2">
    <source>
        <dbReference type="ARBA" id="ARBA00022771"/>
    </source>
</evidence>
<dbReference type="InterPro" id="IPR036236">
    <property type="entry name" value="Znf_C2H2_sf"/>
</dbReference>
<dbReference type="GO" id="GO:0046540">
    <property type="term" value="C:U4/U6 x U5 tri-snRNP complex"/>
    <property type="evidence" value="ECO:0007669"/>
    <property type="project" value="TreeGrafter"/>
</dbReference>
<accession>A0A0F2M4Y7</accession>
<comment type="caution">
    <text evidence="8">The sequence shown here is derived from an EMBL/GenBank/DDBJ whole genome shotgun (WGS) entry which is preliminary data.</text>
</comment>
<evidence type="ECO:0000256" key="4">
    <source>
        <dbReference type="ARBA" id="ARBA00023242"/>
    </source>
</evidence>
<dbReference type="PANTHER" id="PTHR45986:SF1">
    <property type="entry name" value="ZINC FINGER MATRIN-TYPE PROTEIN 2"/>
    <property type="match status" value="1"/>
</dbReference>
<keyword evidence="4" id="KW-0539">Nucleus</keyword>
<dbReference type="SUPFAM" id="SSF57667">
    <property type="entry name" value="beta-beta-alpha zinc fingers"/>
    <property type="match status" value="1"/>
</dbReference>
<dbReference type="VEuPathDB" id="FungiDB:SPSK_09787"/>
<feature type="domain" description="U1-type" evidence="7">
    <location>
        <begin position="90"/>
        <end position="124"/>
    </location>
</feature>
<sequence>MSKQGSAYGTPAGDTEFRKTRDVAEYAAKAKEREAKEREEGKARYEARLAGKRYYKPLEGNETLTAARTTMSDLNALVGTTQMVAPGRRAGPLYCKYCDWTAKDSVSLTEHENSMYHLRNVGQTGQVKRASAADVLERIEAVWARLEAEKKDATVNLKERLAIRQQEDDAERERRRIKKRDLAEKKKAAKEAEAAALAASRMDYGDDVRIEGEHDEEDMMEMMGITGFGSTKKN</sequence>
<evidence type="ECO:0000256" key="6">
    <source>
        <dbReference type="SAM" id="MobiDB-lite"/>
    </source>
</evidence>
<dbReference type="PANTHER" id="PTHR45986">
    <property type="entry name" value="ZINC FINGER MATRIN-TYPE PROTEIN 2"/>
    <property type="match status" value="1"/>
</dbReference>
<dbReference type="KEGG" id="ssck:SPSK_09787"/>
<dbReference type="AlphaFoldDB" id="A0A0F2M4Y7"/>
<evidence type="ECO:0000313" key="9">
    <source>
        <dbReference type="Proteomes" id="UP000033710"/>
    </source>
</evidence>
<feature type="region of interest" description="Disordered" evidence="6">
    <location>
        <begin position="213"/>
        <end position="234"/>
    </location>
</feature>
<protein>
    <submittedName>
        <fullName evidence="8">U4/U6.U5 tri-snRNP component SNU23</fullName>
    </submittedName>
</protein>
<dbReference type="GO" id="GO:0003676">
    <property type="term" value="F:nucleic acid binding"/>
    <property type="evidence" value="ECO:0007669"/>
    <property type="project" value="InterPro"/>
</dbReference>
<dbReference type="InterPro" id="IPR040107">
    <property type="entry name" value="Snu23"/>
</dbReference>
<evidence type="ECO:0000259" key="7">
    <source>
        <dbReference type="SMART" id="SM00451"/>
    </source>
</evidence>
<dbReference type="GO" id="GO:0008270">
    <property type="term" value="F:zinc ion binding"/>
    <property type="evidence" value="ECO:0007669"/>
    <property type="project" value="UniProtKB-KW"/>
</dbReference>
<keyword evidence="5" id="KW-0175">Coiled coil</keyword>
<dbReference type="SMART" id="SM00451">
    <property type="entry name" value="ZnF_U1"/>
    <property type="match status" value="1"/>
</dbReference>
<feature type="region of interest" description="Disordered" evidence="6">
    <location>
        <begin position="1"/>
        <end position="21"/>
    </location>
</feature>
<dbReference type="OrthoDB" id="30343at2759"/>
<dbReference type="EMBL" id="AXCR01000007">
    <property type="protein sequence ID" value="KJR84154.1"/>
    <property type="molecule type" value="Genomic_DNA"/>
</dbReference>
<evidence type="ECO:0000256" key="3">
    <source>
        <dbReference type="ARBA" id="ARBA00022833"/>
    </source>
</evidence>
<feature type="coiled-coil region" evidence="5">
    <location>
        <begin position="136"/>
        <end position="195"/>
    </location>
</feature>
<proteinExistence type="predicted"/>
<keyword evidence="2" id="KW-0863">Zinc-finger</keyword>
<dbReference type="RefSeq" id="XP_016586830.1">
    <property type="nucleotide sequence ID" value="XM_016736357.1"/>
</dbReference>
<organism evidence="8 9">
    <name type="scientific">Sporothrix schenckii 1099-18</name>
    <dbReference type="NCBI Taxonomy" id="1397361"/>
    <lineage>
        <taxon>Eukaryota</taxon>
        <taxon>Fungi</taxon>
        <taxon>Dikarya</taxon>
        <taxon>Ascomycota</taxon>
        <taxon>Pezizomycotina</taxon>
        <taxon>Sordariomycetes</taxon>
        <taxon>Sordariomycetidae</taxon>
        <taxon>Ophiostomatales</taxon>
        <taxon>Ophiostomataceae</taxon>
        <taxon>Sporothrix</taxon>
    </lineage>
</organism>
<reference evidence="8 9" key="2">
    <citation type="journal article" date="2015" name="Eukaryot. Cell">
        <title>Asexual propagation of a virulent clone complex in a human and feline outbreak of sporotrichosis.</title>
        <authorList>
            <person name="Teixeira Mde M."/>
            <person name="Rodrigues A.M."/>
            <person name="Tsui C.K."/>
            <person name="de Almeida L.G."/>
            <person name="Van Diepeningen A.D."/>
            <person name="van den Ende B.G."/>
            <person name="Fernandes G.F."/>
            <person name="Kano R."/>
            <person name="Hamelin R.C."/>
            <person name="Lopes-Bezerra L.M."/>
            <person name="Vasconcelos A.T."/>
            <person name="de Hoog S."/>
            <person name="de Camargo Z.P."/>
            <person name="Felipe M.S."/>
        </authorList>
    </citation>
    <scope>NUCLEOTIDE SEQUENCE [LARGE SCALE GENOMIC DNA]</scope>
    <source>
        <strain evidence="8 9">1099-18</strain>
    </source>
</reference>
<gene>
    <name evidence="8" type="ORF">SPSK_09787</name>
</gene>
<evidence type="ECO:0000313" key="8">
    <source>
        <dbReference type="EMBL" id="KJR84154.1"/>
    </source>
</evidence>
<keyword evidence="1" id="KW-0479">Metal-binding</keyword>
<evidence type="ECO:0000256" key="5">
    <source>
        <dbReference type="SAM" id="Coils"/>
    </source>
</evidence>
<name>A0A0F2M4Y7_SPOSC</name>
<dbReference type="GeneID" id="27671634"/>
<dbReference type="Proteomes" id="UP000033710">
    <property type="component" value="Unassembled WGS sequence"/>
</dbReference>
<reference evidence="8 9" key="1">
    <citation type="journal article" date="2014" name="BMC Genomics">
        <title>Comparative genomics of the major fungal agents of human and animal Sporotrichosis: Sporothrix schenckii and Sporothrix brasiliensis.</title>
        <authorList>
            <person name="Teixeira M.M."/>
            <person name="de Almeida L.G."/>
            <person name="Kubitschek-Barreira P."/>
            <person name="Alves F.L."/>
            <person name="Kioshima E.S."/>
            <person name="Abadio A.K."/>
            <person name="Fernandes L."/>
            <person name="Derengowski L.S."/>
            <person name="Ferreira K.S."/>
            <person name="Souza R.C."/>
            <person name="Ruiz J.C."/>
            <person name="de Andrade N.C."/>
            <person name="Paes H.C."/>
            <person name="Nicola A.M."/>
            <person name="Albuquerque P."/>
            <person name="Gerber A.L."/>
            <person name="Martins V.P."/>
            <person name="Peconick L.D."/>
            <person name="Neto A.V."/>
            <person name="Chaucanez C.B."/>
            <person name="Silva P.A."/>
            <person name="Cunha O.L."/>
            <person name="de Oliveira F.F."/>
            <person name="dos Santos T.C."/>
            <person name="Barros A.L."/>
            <person name="Soares M.A."/>
            <person name="de Oliveira L.M."/>
            <person name="Marini M.M."/>
            <person name="Villalobos-Duno H."/>
            <person name="Cunha M.M."/>
            <person name="de Hoog S."/>
            <person name="da Silveira J.F."/>
            <person name="Henrissat B."/>
            <person name="Nino-Vega G.A."/>
            <person name="Cisalpino P.S."/>
            <person name="Mora-Montes H.M."/>
            <person name="Almeida S.R."/>
            <person name="Stajich J.E."/>
            <person name="Lopes-Bezerra L.M."/>
            <person name="Vasconcelos A.T."/>
            <person name="Felipe M.S."/>
        </authorList>
    </citation>
    <scope>NUCLEOTIDE SEQUENCE [LARGE SCALE GENOMIC DNA]</scope>
    <source>
        <strain evidence="8 9">1099-18</strain>
    </source>
</reference>
<dbReference type="InterPro" id="IPR003604">
    <property type="entry name" value="Matrin/U1-like-C_Znf_C2H2"/>
</dbReference>
<keyword evidence="3" id="KW-0862">Zinc</keyword>
<dbReference type="GO" id="GO:0000398">
    <property type="term" value="P:mRNA splicing, via spliceosome"/>
    <property type="evidence" value="ECO:0007669"/>
    <property type="project" value="InterPro"/>
</dbReference>
<evidence type="ECO:0000256" key="1">
    <source>
        <dbReference type="ARBA" id="ARBA00022723"/>
    </source>
</evidence>
<dbReference type="GO" id="GO:0005681">
    <property type="term" value="C:spliceosomal complex"/>
    <property type="evidence" value="ECO:0007669"/>
    <property type="project" value="InterPro"/>
</dbReference>